<dbReference type="EMBL" id="JAULSN010000004">
    <property type="protein sequence ID" value="KAK3373787.1"/>
    <property type="molecule type" value="Genomic_DNA"/>
</dbReference>
<feature type="transmembrane region" description="Helical" evidence="2">
    <location>
        <begin position="48"/>
        <end position="68"/>
    </location>
</feature>
<keyword evidence="2" id="KW-1133">Transmembrane helix</keyword>
<dbReference type="PANTHER" id="PTHR37544">
    <property type="entry name" value="SPRAY-RELATED"/>
    <property type="match status" value="1"/>
</dbReference>
<feature type="transmembrane region" description="Helical" evidence="2">
    <location>
        <begin position="481"/>
        <end position="504"/>
    </location>
</feature>
<dbReference type="Proteomes" id="UP001287356">
    <property type="component" value="Unassembled WGS sequence"/>
</dbReference>
<evidence type="ECO:0000256" key="1">
    <source>
        <dbReference type="SAM" id="MobiDB-lite"/>
    </source>
</evidence>
<dbReference type="AlphaFoldDB" id="A0AAE0KCT0"/>
<keyword evidence="2" id="KW-0812">Transmembrane</keyword>
<dbReference type="PANTHER" id="PTHR37544:SF3">
    <property type="entry name" value="SPRAY"/>
    <property type="match status" value="1"/>
</dbReference>
<feature type="signal peptide" evidence="3">
    <location>
        <begin position="1"/>
        <end position="19"/>
    </location>
</feature>
<feature type="transmembrane region" description="Helical" evidence="2">
    <location>
        <begin position="1104"/>
        <end position="1130"/>
    </location>
</feature>
<dbReference type="Pfam" id="PF11915">
    <property type="entry name" value="DUF3433"/>
    <property type="match status" value="2"/>
</dbReference>
<organism evidence="4 5">
    <name type="scientific">Lasiosphaeria ovina</name>
    <dbReference type="NCBI Taxonomy" id="92902"/>
    <lineage>
        <taxon>Eukaryota</taxon>
        <taxon>Fungi</taxon>
        <taxon>Dikarya</taxon>
        <taxon>Ascomycota</taxon>
        <taxon>Pezizomycotina</taxon>
        <taxon>Sordariomycetes</taxon>
        <taxon>Sordariomycetidae</taxon>
        <taxon>Sordariales</taxon>
        <taxon>Lasiosphaeriaceae</taxon>
        <taxon>Lasiosphaeria</taxon>
    </lineage>
</organism>
<feature type="transmembrane region" description="Helical" evidence="2">
    <location>
        <begin position="650"/>
        <end position="673"/>
    </location>
</feature>
<keyword evidence="2" id="KW-0472">Membrane</keyword>
<accession>A0AAE0KCT0</accession>
<keyword evidence="3" id="KW-0732">Signal</keyword>
<comment type="caution">
    <text evidence="4">The sequence shown here is derived from an EMBL/GenBank/DDBJ whole genome shotgun (WGS) entry which is preliminary data.</text>
</comment>
<feature type="region of interest" description="Disordered" evidence="1">
    <location>
        <begin position="1162"/>
        <end position="1186"/>
    </location>
</feature>
<proteinExistence type="predicted"/>
<sequence>MRVPVLASVIFTTLALAGAVEFLSQKSAKQGGLSLSNSADDIPFTVTFSYLYGITIVAVLYSLLWTWVDLDIRRLQPWLELSRPGGANADSSLLLDYPFTFLAFIPFSAGRRRHWPVFFSGIASMLVCWGVTPLSSSIFGVKGVILVQDTAMTASYALPTLQEQSVKTDSSILNAAYGVTWLGQRLPAFTTPDYALVPFSPADSTTNGSPNETWTSTTTMFTTDLSCWPAAVTTVYRPHTLHRRVGSYGFDNGFGCATNVSMFQGNPFSNYSSLVLYIGYYEEVHQDYYLQGPTCMNSSAQHQFLAIWATADSTPNGYNGQNITAMFCEPSYWKQNVSVAVSAASGEPLAEPAVVLGSRTRLDETEFNATALEYLMGTGVPPVTTTRDYAASNTIEPWPTIARARNVSWPVTNMVTYALGLLDVPASDLQNASLFQTALSRAHRTVFSIAVSTLLSETGPAETKPGSVQRTLSGVVVSRPIAAVLEALLALVAFLAAAVLYCCVKSESKLSKDPAAIAFTLAVLKGCPPLLGRLATRDRADKATLKRSLAGQRFALDGRCPAQLREMEPLLHNAPDSCDESHRNGTEARNGIEYRPVRPRELHPFSGIILILLLLSGAVVLIYLKKREQELRGLPRPTDNFEVLQLLENYIPTVFATLLEPFLVLLTRVLCILQPFHDLRKGRCSPEKTLEARYTSLPPQLSAWRAFRSKHFLLGALASIALLVNALTVALGGTFNESSTVVEYPTTIAAIRGTNLTRDSIVDFKLRPNYAYLDHLYAVSSNLSANTTLPHWTTTRFAFLPVAATAGQRPPGSTGIFRIKTRGFGAEPNCAPLATSASTTQSFANLSTIYDPKSQISFMFRRENGTWTQCFPSVRTWSPLTEGKSAAELATSLSSAPYGDLPSEAVLDRSFCEDKMVLGWFRTTGSGSGNSSSNSSSSSSTPGALESSMIVCSAVLQTAMFDITADAAGNILTAEQQAEGGAVQGDDDDDVSPFTARNTSHSLLSEANILIANSGDSQWHNNTVTNDWLNYLLKLYLNGSTELVDPSHNVPAPALVVPAAQDLYRRLFAVLVGQNLDMFQLTTDNSSSSSSLAAGSYLETETRIFVAGSALVVSVAILCLDAAVLAVFYLRQRSAFLPRLPTSIASVAAYVAASRAVREYEGQGEKVDNDDGDDGDDDRSLGKGPWAAPARNRATYSFGRYVGVDGKAHVGIELDPLVMPVDGSMLHK</sequence>
<gene>
    <name evidence="4" type="ORF">B0T24DRAFT_528532</name>
</gene>
<evidence type="ECO:0000313" key="5">
    <source>
        <dbReference type="Proteomes" id="UP001287356"/>
    </source>
</evidence>
<feature type="transmembrane region" description="Helical" evidence="2">
    <location>
        <begin position="605"/>
        <end position="624"/>
    </location>
</feature>
<dbReference type="InterPro" id="IPR021840">
    <property type="entry name" value="DUF3433"/>
</dbReference>
<reference evidence="4" key="1">
    <citation type="journal article" date="2023" name="Mol. Phylogenet. Evol.">
        <title>Genome-scale phylogeny and comparative genomics of the fungal order Sordariales.</title>
        <authorList>
            <person name="Hensen N."/>
            <person name="Bonometti L."/>
            <person name="Westerberg I."/>
            <person name="Brannstrom I.O."/>
            <person name="Guillou S."/>
            <person name="Cros-Aarteil S."/>
            <person name="Calhoun S."/>
            <person name="Haridas S."/>
            <person name="Kuo A."/>
            <person name="Mondo S."/>
            <person name="Pangilinan J."/>
            <person name="Riley R."/>
            <person name="LaButti K."/>
            <person name="Andreopoulos B."/>
            <person name="Lipzen A."/>
            <person name="Chen C."/>
            <person name="Yan M."/>
            <person name="Daum C."/>
            <person name="Ng V."/>
            <person name="Clum A."/>
            <person name="Steindorff A."/>
            <person name="Ohm R.A."/>
            <person name="Martin F."/>
            <person name="Silar P."/>
            <person name="Natvig D.O."/>
            <person name="Lalanne C."/>
            <person name="Gautier V."/>
            <person name="Ament-Velasquez S.L."/>
            <person name="Kruys A."/>
            <person name="Hutchinson M.I."/>
            <person name="Powell A.J."/>
            <person name="Barry K."/>
            <person name="Miller A.N."/>
            <person name="Grigoriev I.V."/>
            <person name="Debuchy R."/>
            <person name="Gladieux P."/>
            <person name="Hiltunen Thoren M."/>
            <person name="Johannesson H."/>
        </authorList>
    </citation>
    <scope>NUCLEOTIDE SEQUENCE</scope>
    <source>
        <strain evidence="4">CBS 958.72</strain>
    </source>
</reference>
<evidence type="ECO:0000256" key="2">
    <source>
        <dbReference type="SAM" id="Phobius"/>
    </source>
</evidence>
<evidence type="ECO:0000313" key="4">
    <source>
        <dbReference type="EMBL" id="KAK3373787.1"/>
    </source>
</evidence>
<evidence type="ECO:0000256" key="3">
    <source>
        <dbReference type="SAM" id="SignalP"/>
    </source>
</evidence>
<feature type="transmembrane region" description="Helical" evidence="2">
    <location>
        <begin position="712"/>
        <end position="735"/>
    </location>
</feature>
<feature type="transmembrane region" description="Helical" evidence="2">
    <location>
        <begin position="115"/>
        <end position="132"/>
    </location>
</feature>
<reference evidence="4" key="2">
    <citation type="submission" date="2023-06" db="EMBL/GenBank/DDBJ databases">
        <authorList>
            <consortium name="Lawrence Berkeley National Laboratory"/>
            <person name="Haridas S."/>
            <person name="Hensen N."/>
            <person name="Bonometti L."/>
            <person name="Westerberg I."/>
            <person name="Brannstrom I.O."/>
            <person name="Guillou S."/>
            <person name="Cros-Aarteil S."/>
            <person name="Calhoun S."/>
            <person name="Kuo A."/>
            <person name="Mondo S."/>
            <person name="Pangilinan J."/>
            <person name="Riley R."/>
            <person name="Labutti K."/>
            <person name="Andreopoulos B."/>
            <person name="Lipzen A."/>
            <person name="Chen C."/>
            <person name="Yanf M."/>
            <person name="Daum C."/>
            <person name="Ng V."/>
            <person name="Clum A."/>
            <person name="Steindorff A."/>
            <person name="Ohm R."/>
            <person name="Martin F."/>
            <person name="Silar P."/>
            <person name="Natvig D."/>
            <person name="Lalanne C."/>
            <person name="Gautier V."/>
            <person name="Ament-Velasquez S.L."/>
            <person name="Kruys A."/>
            <person name="Hutchinson M.I."/>
            <person name="Powell A.J."/>
            <person name="Barry K."/>
            <person name="Miller A.N."/>
            <person name="Grigoriev I.V."/>
            <person name="Debuchy R."/>
            <person name="Gladieux P."/>
            <person name="Thoren M.H."/>
            <person name="Johannesson H."/>
        </authorList>
    </citation>
    <scope>NUCLEOTIDE SEQUENCE</scope>
    <source>
        <strain evidence="4">CBS 958.72</strain>
    </source>
</reference>
<keyword evidence="5" id="KW-1185">Reference proteome</keyword>
<feature type="chain" id="PRO_5041998481" evidence="3">
    <location>
        <begin position="20"/>
        <end position="1228"/>
    </location>
</feature>
<protein>
    <submittedName>
        <fullName evidence="4">Uncharacterized protein</fullName>
    </submittedName>
</protein>
<name>A0AAE0KCT0_9PEZI</name>